<dbReference type="SUPFAM" id="SSF69572">
    <property type="entry name" value="Activating enzymes of the ubiquitin-like proteins"/>
    <property type="match status" value="1"/>
</dbReference>
<dbReference type="InterPro" id="IPR035985">
    <property type="entry name" value="Ubiquitin-activating_enz"/>
</dbReference>
<dbReference type="GO" id="GO:0005829">
    <property type="term" value="C:cytosol"/>
    <property type="evidence" value="ECO:0007669"/>
    <property type="project" value="EnsemblFungi"/>
</dbReference>
<evidence type="ECO:0000256" key="6">
    <source>
        <dbReference type="ARBA" id="ARBA00044354"/>
    </source>
</evidence>
<evidence type="ECO:0000256" key="3">
    <source>
        <dbReference type="ARBA" id="ARBA00005673"/>
    </source>
</evidence>
<dbReference type="OMA" id="EFFGQFD"/>
<sequence length="407" mass="44417">MTDLTDATNEQLHISNGAIPAQSHDAAEQTVTAMAQADSISADEIALYDRQIRLWGVQAQEKIRTANVLLVSIKALANEIAKNLVLAGIGSITLADHELVTEEDLGAQFFITDEDVGKNRAQAAAPQVQKLNPRVKVNVLTTDIRNEQDPSFYAAYDIIIATDMDFLSSSALNAGARIARKPFYASASHGMYGYIFADLVSHSFVIEREKSNRATQTGPESATRSVQSVSVKRESGKVVEMVTKQELYSPLMLAKDSPLATDISNNARRLKKVHPLLTCVRALWEFQRNGHGIYPTHTPQDLQLFTTLANIKHQELFLPSETLTADFLRSFLQNLGSEIAPVTAFLGGQLAQDVINVLGQREQPIQNLMLFDGEDSAGPVYSLHPIFPATSVPVLSSVPVEAPVIAV</sequence>
<dbReference type="Proteomes" id="UP000002668">
    <property type="component" value="Genome"/>
</dbReference>
<dbReference type="VEuPathDB" id="FungiDB:LEMA_P021070.1"/>
<evidence type="ECO:0000313" key="9">
    <source>
        <dbReference type="Proteomes" id="UP000002668"/>
    </source>
</evidence>
<evidence type="ECO:0000259" key="7">
    <source>
        <dbReference type="Pfam" id="PF00899"/>
    </source>
</evidence>
<dbReference type="InterPro" id="IPR045886">
    <property type="entry name" value="ThiF/MoeB/HesA"/>
</dbReference>
<dbReference type="GO" id="GO:0031510">
    <property type="term" value="C:SUMO activating enzyme complex"/>
    <property type="evidence" value="ECO:0007669"/>
    <property type="project" value="EnsemblFungi"/>
</dbReference>
<dbReference type="PANTHER" id="PTHR10953:SF162">
    <property type="entry name" value="SUMO-ACTIVATING ENZYME SUBUNIT 1"/>
    <property type="match status" value="1"/>
</dbReference>
<comment type="pathway">
    <text evidence="2">Protein modification; protein sumoylation.</text>
</comment>
<evidence type="ECO:0000256" key="5">
    <source>
        <dbReference type="ARBA" id="ARBA00023242"/>
    </source>
</evidence>
<dbReference type="HOGENOM" id="CLU_002556_4_1_1"/>
<dbReference type="Gene3D" id="3.40.50.720">
    <property type="entry name" value="NAD(P)-binding Rossmann-like Domain"/>
    <property type="match status" value="1"/>
</dbReference>
<dbReference type="EMBL" id="FP929138">
    <property type="protein sequence ID" value="CBY00977.1"/>
    <property type="molecule type" value="Genomic_DNA"/>
</dbReference>
<dbReference type="InParanoid" id="E5ABD6"/>
<dbReference type="PRINTS" id="PR01849">
    <property type="entry name" value="UBIQUITINACT"/>
</dbReference>
<keyword evidence="5" id="KW-0539">Nucleus</keyword>
<dbReference type="GO" id="GO:0016925">
    <property type="term" value="P:protein sumoylation"/>
    <property type="evidence" value="ECO:0007669"/>
    <property type="project" value="EnsemblFungi"/>
</dbReference>
<dbReference type="eggNOG" id="KOG2014">
    <property type="taxonomic scope" value="Eukaryota"/>
</dbReference>
<dbReference type="STRING" id="985895.E5ABD6"/>
<keyword evidence="9" id="KW-1185">Reference proteome</keyword>
<dbReference type="Pfam" id="PF00899">
    <property type="entry name" value="ThiF"/>
    <property type="match status" value="1"/>
</dbReference>
<dbReference type="GeneID" id="13292340"/>
<evidence type="ECO:0000256" key="1">
    <source>
        <dbReference type="ARBA" id="ARBA00004123"/>
    </source>
</evidence>
<organism evidence="9">
    <name type="scientific">Leptosphaeria maculans (strain JN3 / isolate v23.1.3 / race Av1-4-5-6-7-8)</name>
    <name type="common">Blackleg fungus</name>
    <name type="synonym">Phoma lingam</name>
    <dbReference type="NCBI Taxonomy" id="985895"/>
    <lineage>
        <taxon>Eukaryota</taxon>
        <taxon>Fungi</taxon>
        <taxon>Dikarya</taxon>
        <taxon>Ascomycota</taxon>
        <taxon>Pezizomycotina</taxon>
        <taxon>Dothideomycetes</taxon>
        <taxon>Pleosporomycetidae</taxon>
        <taxon>Pleosporales</taxon>
        <taxon>Pleosporineae</taxon>
        <taxon>Leptosphaeriaceae</taxon>
        <taxon>Plenodomus</taxon>
        <taxon>Plenodomus lingam/Leptosphaeria maculans species complex</taxon>
    </lineage>
</organism>
<keyword evidence="4" id="KW-0833">Ubl conjugation pathway</keyword>
<dbReference type="InterPro" id="IPR000594">
    <property type="entry name" value="ThiF_NAD_FAD-bd"/>
</dbReference>
<dbReference type="GO" id="GO:0019948">
    <property type="term" value="F:SUMO activating enzyme activity"/>
    <property type="evidence" value="ECO:0007669"/>
    <property type="project" value="EnsemblFungi"/>
</dbReference>
<dbReference type="PANTHER" id="PTHR10953">
    <property type="entry name" value="UBIQUITIN-ACTIVATING ENZYME E1"/>
    <property type="match status" value="1"/>
</dbReference>
<proteinExistence type="inferred from homology"/>
<dbReference type="CDD" id="cd01492">
    <property type="entry name" value="Aos1_SUMO"/>
    <property type="match status" value="1"/>
</dbReference>
<dbReference type="RefSeq" id="XP_003844456.1">
    <property type="nucleotide sequence ID" value="XM_003844408.1"/>
</dbReference>
<dbReference type="InterPro" id="IPR000011">
    <property type="entry name" value="UBQ/SUMO-activ_enz_E1-like"/>
</dbReference>
<reference evidence="9" key="1">
    <citation type="journal article" date="2011" name="Nat. Commun.">
        <title>Effector diversification within compartments of the Leptosphaeria maculans genome affected by Repeat-Induced Point mutations.</title>
        <authorList>
            <person name="Rouxel T."/>
            <person name="Grandaubert J."/>
            <person name="Hane J.K."/>
            <person name="Hoede C."/>
            <person name="van de Wouw A.P."/>
            <person name="Couloux A."/>
            <person name="Dominguez V."/>
            <person name="Anthouard V."/>
            <person name="Bally P."/>
            <person name="Bourras S."/>
            <person name="Cozijnsen A.J."/>
            <person name="Ciuffetti L.M."/>
            <person name="Degrave A."/>
            <person name="Dilmaghani A."/>
            <person name="Duret L."/>
            <person name="Fudal I."/>
            <person name="Goodwin S.B."/>
            <person name="Gout L."/>
            <person name="Glaser N."/>
            <person name="Linglin J."/>
            <person name="Kema G.H.J."/>
            <person name="Lapalu N."/>
            <person name="Lawrence C.B."/>
            <person name="May K."/>
            <person name="Meyer M."/>
            <person name="Ollivier B."/>
            <person name="Poulain J."/>
            <person name="Schoch C.L."/>
            <person name="Simon A."/>
            <person name="Spatafora J.W."/>
            <person name="Stachowiak A."/>
            <person name="Turgeon B.G."/>
            <person name="Tyler B.M."/>
            <person name="Vincent D."/>
            <person name="Weissenbach J."/>
            <person name="Amselem J."/>
            <person name="Quesneville H."/>
            <person name="Oliver R.P."/>
            <person name="Wincker P."/>
            <person name="Balesdent M.-H."/>
            <person name="Howlett B.J."/>
        </authorList>
    </citation>
    <scope>NUCLEOTIDE SEQUENCE [LARGE SCALE GENOMIC DNA]</scope>
    <source>
        <strain evidence="9">JN3 / isolate v23.1.3 / race Av1-4-5-6-7-8</strain>
    </source>
</reference>
<evidence type="ECO:0000256" key="4">
    <source>
        <dbReference type="ARBA" id="ARBA00022786"/>
    </source>
</evidence>
<evidence type="ECO:0000256" key="2">
    <source>
        <dbReference type="ARBA" id="ARBA00004718"/>
    </source>
</evidence>
<dbReference type="AlphaFoldDB" id="E5ABD6"/>
<dbReference type="FunCoup" id="E5ABD6">
    <property type="interactions" value="1110"/>
</dbReference>
<accession>E5ABD6</accession>
<protein>
    <recommendedName>
        <fullName evidence="6">Ubiquitin-like 1-activating enzyme E1A</fullName>
    </recommendedName>
</protein>
<evidence type="ECO:0000313" key="8">
    <source>
        <dbReference type="EMBL" id="CBY00977.1"/>
    </source>
</evidence>
<dbReference type="OrthoDB" id="1708823at2759"/>
<comment type="similarity">
    <text evidence="3">Belongs to the ubiquitin-activating E1 family.</text>
</comment>
<comment type="subcellular location">
    <subcellularLocation>
        <location evidence="1">Nucleus</location>
    </subcellularLocation>
</comment>
<name>E5ABD6_LEPMJ</name>
<gene>
    <name evidence="8" type="ORF">LEMA_P021070.1</name>
</gene>
<feature type="domain" description="THIF-type NAD/FAD binding fold" evidence="7">
    <location>
        <begin position="48"/>
        <end position="375"/>
    </location>
</feature>